<evidence type="ECO:0000313" key="3">
    <source>
        <dbReference type="Proteomes" id="UP000579531"/>
    </source>
</evidence>
<dbReference type="EMBL" id="JACHLX010000001">
    <property type="protein sequence ID" value="MBB5811045.1"/>
    <property type="molecule type" value="Genomic_DNA"/>
</dbReference>
<evidence type="ECO:0000256" key="1">
    <source>
        <dbReference type="SAM" id="MobiDB-lite"/>
    </source>
</evidence>
<feature type="region of interest" description="Disordered" evidence="1">
    <location>
        <begin position="180"/>
        <end position="281"/>
    </location>
</feature>
<reference evidence="2 3" key="1">
    <citation type="submission" date="2020-08" db="EMBL/GenBank/DDBJ databases">
        <title>Sequencing the genomes of 1000 actinobacteria strains.</title>
        <authorList>
            <person name="Klenk H.-P."/>
        </authorList>
    </citation>
    <scope>NUCLEOTIDE SEQUENCE [LARGE SCALE GENOMIC DNA]</scope>
    <source>
        <strain evidence="2 3">DSM 40129</strain>
    </source>
</reference>
<name>A0AA89TSK8_STRCU</name>
<feature type="compositionally biased region" description="Low complexity" evidence="1">
    <location>
        <begin position="231"/>
        <end position="241"/>
    </location>
</feature>
<evidence type="ECO:0000313" key="2">
    <source>
        <dbReference type="EMBL" id="MBB5811045.1"/>
    </source>
</evidence>
<protein>
    <recommendedName>
        <fullName evidence="4">Secreted protein</fullName>
    </recommendedName>
</protein>
<accession>A0AA89TSK8</accession>
<gene>
    <name evidence="2" type="ORF">HNR72_002073</name>
</gene>
<organism evidence="2 3">
    <name type="scientific">Streptomyces collinus</name>
    <dbReference type="NCBI Taxonomy" id="42684"/>
    <lineage>
        <taxon>Bacteria</taxon>
        <taxon>Bacillati</taxon>
        <taxon>Actinomycetota</taxon>
        <taxon>Actinomycetes</taxon>
        <taxon>Kitasatosporales</taxon>
        <taxon>Streptomycetaceae</taxon>
        <taxon>Streptomyces</taxon>
    </lineage>
</organism>
<dbReference type="AlphaFoldDB" id="A0AA89TSK8"/>
<feature type="compositionally biased region" description="Polar residues" evidence="1">
    <location>
        <begin position="243"/>
        <end position="253"/>
    </location>
</feature>
<evidence type="ECO:0008006" key="4">
    <source>
        <dbReference type="Google" id="ProtNLM"/>
    </source>
</evidence>
<dbReference type="GeneID" id="93838463"/>
<feature type="compositionally biased region" description="Low complexity" evidence="1">
    <location>
        <begin position="186"/>
        <end position="222"/>
    </location>
</feature>
<dbReference type="RefSeq" id="WP_184846280.1">
    <property type="nucleotide sequence ID" value="NZ_BAABFE010000018.1"/>
</dbReference>
<proteinExistence type="predicted"/>
<keyword evidence="3" id="KW-1185">Reference proteome</keyword>
<comment type="caution">
    <text evidence="2">The sequence shown here is derived from an EMBL/GenBank/DDBJ whole genome shotgun (WGS) entry which is preliminary data.</text>
</comment>
<dbReference type="Proteomes" id="UP000579531">
    <property type="component" value="Unassembled WGS sequence"/>
</dbReference>
<sequence length="281" mass="30268">MDAVIAVFALLIVLLFGLGAYATVKAVGAAKRGVDRGITQARRTVEDHTLRAKSFAQPGAAGELAQLRLKLRTSMRTTQEALHAAVAEDESLKESVGLFERLSAHGHELDDELKRLESEPDRAALIERLPGLRERTERITHSADSLRWAARDRARRFADDDLDSLSAQIDLESGALRHWTAPEPQPASSEQPSSSAQSATTRQQPSPSAQSGSARQQAAPSQSGPPPWPEAPAADAATAGQTWPDTAQSSSAQEPVRPAITPPAARPTYPWQKKPRPESTT</sequence>